<reference evidence="13 14" key="1">
    <citation type="journal article" date="2017" name="Front. Microbiol.">
        <title>Labilibaculum manganireducens gen. nov., sp. nov. and Labilibaculum filiforme sp. nov., Novel Bacteroidetes Isolated from Subsurface Sediments of the Baltic Sea.</title>
        <authorList>
            <person name="Vandieken V."/>
            <person name="Marshall I.P."/>
            <person name="Niemann H."/>
            <person name="Engelen B."/>
            <person name="Cypionka H."/>
        </authorList>
    </citation>
    <scope>NUCLEOTIDE SEQUENCE [LARGE SCALE GENOMIC DNA]</scope>
    <source>
        <strain evidence="13 14">59.10-2M</strain>
    </source>
</reference>
<evidence type="ECO:0000256" key="6">
    <source>
        <dbReference type="ARBA" id="ARBA00023326"/>
    </source>
</evidence>
<dbReference type="GO" id="GO:0045493">
    <property type="term" value="P:xylan catabolic process"/>
    <property type="evidence" value="ECO:0007669"/>
    <property type="project" value="UniProtKB-KW"/>
</dbReference>
<accession>A0A2N3IBT4</accession>
<dbReference type="InterPro" id="IPR011099">
    <property type="entry name" value="Glyco_hydro_67_C"/>
</dbReference>
<evidence type="ECO:0000313" key="14">
    <source>
        <dbReference type="Proteomes" id="UP000233618"/>
    </source>
</evidence>
<dbReference type="InterPro" id="IPR005154">
    <property type="entry name" value="Glyco_hydro_67_aGlcAse_N"/>
</dbReference>
<dbReference type="InterPro" id="IPR037054">
    <property type="entry name" value="A-glucoronidase_C_sf"/>
</dbReference>
<feature type="domain" description="Alpha glucuronidase N-terminal" evidence="10">
    <location>
        <begin position="37"/>
        <end position="137"/>
    </location>
</feature>
<dbReference type="AlphaFoldDB" id="A0A2N3IBT4"/>
<comment type="caution">
    <text evidence="13">The sequence shown here is derived from an EMBL/GenBank/DDBJ whole genome shotgun (WGS) entry which is preliminary data.</text>
</comment>
<sequence length="708" mass="80699">MIIFLYFITGTQWASGQNKLDGSELWFTHMETIESASFACPSFIWIPQSSPTFTIIHKELKSGLNKLYNREVKDVSRLNSNGLCVGTSSQKDLSSYFKKEELSVLGNDGYIIRTTGNNVTIIIANTDLGALYGTYHYLRYLQTDNTHKANFDIVEVPSYQRRILNHWDNLDGTVERGYAGHSIWQWKDLPQKISPGYIEYARANASIGINGTVLNNVNANPAVLSIEYLKKVKTLADIFRPYGIKVYLSINFSSPSVLGGLTTADPLNKDVRIWWQDKAKQIYSLIPDFGGFVVKANSEGLPGPQDFGRTHADGANMLADVLESYGGIIMWRAFVYNPNGNDRAKQAYNEFKPLDGKFRKNVILQVKNGPVDFQPREPFSPLFGAMQHTTLMPELQITQEYLGFSDHLVYLGTLFKEFLNSDTYTNGRNSTVSRITDGSVYDDSITAVAGVANIGLDSNWCGHHFAQANWYAFGRLAWNHQLSARKIAKEWLMQTFSHDQDFLNQMSGVMMESREATVNYMTPLGLHHLMGWGHHYGPEPWCEISGARPDWLPTYYHKADSIGVGFNRSSSGSNAVSQYAEPLLSVYNDPALCPEELLLWFHHLPWNYELINGRDLWSELCYRYSMGVEQVKYFQCTWNSLQSKVDKNRFNDVQNKLAIQLKEAIWWRDACLLYFQTFSHRPIPSQLDQPKSKLEDLKELKFLKTHHN</sequence>
<keyword evidence="14" id="KW-1185">Reference proteome</keyword>
<feature type="active site" description="Proton acceptor" evidence="8">
    <location>
        <position position="400"/>
    </location>
</feature>
<dbReference type="Pfam" id="PF07488">
    <property type="entry name" value="Glyco_hydro_67M"/>
    <property type="match status" value="1"/>
</dbReference>
<dbReference type="InterPro" id="IPR011395">
    <property type="entry name" value="Glyco_hydro_67_aGlcAse"/>
</dbReference>
<evidence type="ECO:0000256" key="1">
    <source>
        <dbReference type="ARBA" id="ARBA00008833"/>
    </source>
</evidence>
<dbReference type="Gene3D" id="3.20.20.80">
    <property type="entry name" value="Glycosidases"/>
    <property type="match status" value="1"/>
</dbReference>
<dbReference type="EMBL" id="MVDE01000007">
    <property type="protein sequence ID" value="PKQ67792.1"/>
    <property type="molecule type" value="Genomic_DNA"/>
</dbReference>
<name>A0A2N3IBT4_9BACT</name>
<organism evidence="13 14">
    <name type="scientific">Labilibaculum manganireducens</name>
    <dbReference type="NCBI Taxonomy" id="1940525"/>
    <lineage>
        <taxon>Bacteria</taxon>
        <taxon>Pseudomonadati</taxon>
        <taxon>Bacteroidota</taxon>
        <taxon>Bacteroidia</taxon>
        <taxon>Marinilabiliales</taxon>
        <taxon>Marinifilaceae</taxon>
        <taxon>Labilibaculum</taxon>
    </lineage>
</organism>
<dbReference type="Gene3D" id="3.90.1330.10">
    <property type="entry name" value="Alpha-glucuronidase, C-terminal domain"/>
    <property type="match status" value="1"/>
</dbReference>
<comment type="subunit">
    <text evidence="9">Homodimer.</text>
</comment>
<keyword evidence="4 9" id="KW-0119">Carbohydrate metabolism</keyword>
<dbReference type="InterPro" id="IPR029018">
    <property type="entry name" value="Hex-like_dom2"/>
</dbReference>
<dbReference type="GO" id="GO:0046559">
    <property type="term" value="F:alpha-glucuronidase activity"/>
    <property type="evidence" value="ECO:0007669"/>
    <property type="project" value="InterPro"/>
</dbReference>
<protein>
    <recommendedName>
        <fullName evidence="9">Xylan alpha-1,2-glucuronidase</fullName>
        <ecNumber evidence="9">3.2.1.131</ecNumber>
    </recommendedName>
</protein>
<dbReference type="InterPro" id="IPR011100">
    <property type="entry name" value="Glyco_hydro_67_cat"/>
</dbReference>
<evidence type="ECO:0000256" key="7">
    <source>
        <dbReference type="PIRNR" id="PIRNR029900"/>
    </source>
</evidence>
<dbReference type="SUPFAM" id="SSF55545">
    <property type="entry name" value="beta-N-acetylhexosaminidase-like domain"/>
    <property type="match status" value="1"/>
</dbReference>
<dbReference type="EC" id="3.2.1.131" evidence="9"/>
<evidence type="ECO:0000256" key="2">
    <source>
        <dbReference type="ARBA" id="ARBA00022651"/>
    </source>
</evidence>
<dbReference type="Proteomes" id="UP000233618">
    <property type="component" value="Unassembled WGS sequence"/>
</dbReference>
<dbReference type="Pfam" id="PF03648">
    <property type="entry name" value="Glyco_hydro_67N"/>
    <property type="match status" value="1"/>
</dbReference>
<evidence type="ECO:0000313" key="13">
    <source>
        <dbReference type="EMBL" id="PKQ67792.1"/>
    </source>
</evidence>
<feature type="domain" description="Glycosyl hydrolase family 67 catalytic" evidence="12">
    <location>
        <begin position="146"/>
        <end position="460"/>
    </location>
</feature>
<evidence type="ECO:0000256" key="4">
    <source>
        <dbReference type="ARBA" id="ARBA00023277"/>
    </source>
</evidence>
<evidence type="ECO:0000259" key="11">
    <source>
        <dbReference type="Pfam" id="PF07477"/>
    </source>
</evidence>
<dbReference type="PANTHER" id="PTHR39207:SF1">
    <property type="entry name" value="ALPHA-GLUCURONIDASE A"/>
    <property type="match status" value="1"/>
</dbReference>
<dbReference type="Pfam" id="PF07477">
    <property type="entry name" value="Glyco_hydro_67C"/>
    <property type="match status" value="1"/>
</dbReference>
<feature type="domain" description="Glycosyl hydrolase family 67 C-terminal" evidence="11">
    <location>
        <begin position="461"/>
        <end position="686"/>
    </location>
</feature>
<keyword evidence="3 7" id="KW-0378">Hydrolase</keyword>
<dbReference type="Gene3D" id="3.30.379.10">
    <property type="entry name" value="Chitobiase/beta-hexosaminidase domain 2-like"/>
    <property type="match status" value="1"/>
</dbReference>
<evidence type="ECO:0000256" key="5">
    <source>
        <dbReference type="ARBA" id="ARBA00023295"/>
    </source>
</evidence>
<dbReference type="SUPFAM" id="SSF51445">
    <property type="entry name" value="(Trans)glycosidases"/>
    <property type="match status" value="1"/>
</dbReference>
<feature type="active site" description="Proton acceptor" evidence="8">
    <location>
        <position position="372"/>
    </location>
</feature>
<comment type="similarity">
    <text evidence="1 7 9">Belongs to the glycosyl hydrolase 67 family.</text>
</comment>
<comment type="catalytic activity">
    <reaction evidence="9">
        <text>Hydrolysis of (1-&gt;2)-alpha-D-(4-O-methyl)glucuronosyl links in the main chain of hardwood xylans.</text>
        <dbReference type="EC" id="3.2.1.131"/>
    </reaction>
</comment>
<feature type="active site" description="Proton donor" evidence="8">
    <location>
        <position position="299"/>
    </location>
</feature>
<dbReference type="PIRSF" id="PIRSF029900">
    <property type="entry name" value="Alpha-glucuronds"/>
    <property type="match status" value="1"/>
</dbReference>
<evidence type="ECO:0000256" key="8">
    <source>
        <dbReference type="PIRSR" id="PIRSR029900-1"/>
    </source>
</evidence>
<keyword evidence="5 7" id="KW-0326">Glycosidase</keyword>
<dbReference type="GO" id="GO:0005576">
    <property type="term" value="C:extracellular region"/>
    <property type="evidence" value="ECO:0007669"/>
    <property type="project" value="InterPro"/>
</dbReference>
<keyword evidence="2 7" id="KW-0858">Xylan degradation</keyword>
<dbReference type="GO" id="GO:0033939">
    <property type="term" value="F:xylan alpha-1,2-glucuronosidase activity"/>
    <property type="evidence" value="ECO:0007669"/>
    <property type="project" value="UniProtKB-EC"/>
</dbReference>
<gene>
    <name evidence="13" type="ORF">BZG01_06710</name>
</gene>
<evidence type="ECO:0000259" key="12">
    <source>
        <dbReference type="Pfam" id="PF07488"/>
    </source>
</evidence>
<evidence type="ECO:0000256" key="3">
    <source>
        <dbReference type="ARBA" id="ARBA00022801"/>
    </source>
</evidence>
<keyword evidence="6 9" id="KW-0624">Polysaccharide degradation</keyword>
<evidence type="ECO:0000256" key="9">
    <source>
        <dbReference type="RuleBase" id="RU361198"/>
    </source>
</evidence>
<proteinExistence type="inferred from homology"/>
<evidence type="ECO:0000259" key="10">
    <source>
        <dbReference type="Pfam" id="PF03648"/>
    </source>
</evidence>
<dbReference type="InterPro" id="IPR017853">
    <property type="entry name" value="GH"/>
</dbReference>
<dbReference type="PANTHER" id="PTHR39207">
    <property type="entry name" value="ALPHA-GLUCURONIDASE A"/>
    <property type="match status" value="1"/>
</dbReference>